<accession>A0A1U9MA76</accession>
<protein>
    <submittedName>
        <fullName evidence="2">Thiol-disulfide interchange protein</fullName>
    </submittedName>
</protein>
<evidence type="ECO:0000313" key="3">
    <source>
        <dbReference type="Proteomes" id="UP000189660"/>
    </source>
</evidence>
<dbReference type="InterPro" id="IPR028250">
    <property type="entry name" value="DsbDN"/>
</dbReference>
<keyword evidence="3" id="KW-1185">Reference proteome</keyword>
<proteinExistence type="predicted"/>
<organism evidence="2 3">
    <name type="scientific">Bartonella apihabitans</name>
    <dbReference type="NCBI Taxonomy" id="2750929"/>
    <lineage>
        <taxon>Bacteria</taxon>
        <taxon>Pseudomonadati</taxon>
        <taxon>Pseudomonadota</taxon>
        <taxon>Alphaproteobacteria</taxon>
        <taxon>Hyphomicrobiales</taxon>
        <taxon>Bartonellaceae</taxon>
        <taxon>Bartonella</taxon>
    </lineage>
</organism>
<reference evidence="2 3" key="1">
    <citation type="submission" date="2016-11" db="EMBL/GenBank/DDBJ databases">
        <title>Comparative genomics of Bartonella apis.</title>
        <authorList>
            <person name="Engel P."/>
        </authorList>
    </citation>
    <scope>NUCLEOTIDE SEQUENCE [LARGE SCALE GENOMIC DNA]</scope>
    <source>
        <strain evidence="2 3">BBC0178</strain>
    </source>
</reference>
<evidence type="ECO:0000313" key="2">
    <source>
        <dbReference type="EMBL" id="AQT42214.1"/>
    </source>
</evidence>
<dbReference type="EMBL" id="CP015820">
    <property type="protein sequence ID" value="AQT42214.1"/>
    <property type="molecule type" value="Genomic_DNA"/>
</dbReference>
<dbReference type="AlphaFoldDB" id="A0A1U9MA76"/>
<sequence length="288" mass="32450">MKFLTKLLYKLLVDDEDGELRFFLKLVCFFVFTSFVSLPTFAQTNSPVQLLATPWHEIEGGRVRVALNNGKEGKHFEGIIEVDLKPGWKTYWQNPGSSGMAPEFDFQPSLNHQILFPVPQLFIDGNDWSIGYKGEVMLPFYVEKDTKNAAFKGQFTLGLCKEICIPVNIPFDFSDASDKTPLPASLLAWATDKLPKSKPRNLEIYAREDGQSMTITLKHLDDETIKAIFLDGNREEIGPAEIVKKSAHEMVFSARIISRNSNAPMPITYIVDAEPIAFTGTLVVERKN</sequence>
<feature type="domain" description="Thiol:disulfide interchange protein DsbD N-terminal" evidence="1">
    <location>
        <begin position="73"/>
        <end position="167"/>
    </location>
</feature>
<dbReference type="Proteomes" id="UP000189660">
    <property type="component" value="Chromosome"/>
</dbReference>
<gene>
    <name evidence="2" type="ORF">BBC0178_007180</name>
</gene>
<dbReference type="Pfam" id="PF11412">
    <property type="entry name" value="DsbD_N"/>
    <property type="match status" value="1"/>
</dbReference>
<name>A0A1U9MA76_9HYPH</name>
<dbReference type="KEGG" id="bapa:BBC0178_007180"/>
<evidence type="ECO:0000259" key="1">
    <source>
        <dbReference type="Pfam" id="PF11412"/>
    </source>
</evidence>